<evidence type="ECO:0000256" key="1">
    <source>
        <dbReference type="SAM" id="MobiDB-lite"/>
    </source>
</evidence>
<gene>
    <name evidence="2" type="ORF">O181_052805</name>
</gene>
<comment type="caution">
    <text evidence="2">The sequence shown here is derived from an EMBL/GenBank/DDBJ whole genome shotgun (WGS) entry which is preliminary data.</text>
</comment>
<organism evidence="2 3">
    <name type="scientific">Austropuccinia psidii MF-1</name>
    <dbReference type="NCBI Taxonomy" id="1389203"/>
    <lineage>
        <taxon>Eukaryota</taxon>
        <taxon>Fungi</taxon>
        <taxon>Dikarya</taxon>
        <taxon>Basidiomycota</taxon>
        <taxon>Pucciniomycotina</taxon>
        <taxon>Pucciniomycetes</taxon>
        <taxon>Pucciniales</taxon>
        <taxon>Sphaerophragmiaceae</taxon>
        <taxon>Austropuccinia</taxon>
    </lineage>
</organism>
<dbReference type="EMBL" id="AVOT02023183">
    <property type="protein sequence ID" value="MBW0513090.1"/>
    <property type="molecule type" value="Genomic_DNA"/>
</dbReference>
<evidence type="ECO:0000313" key="3">
    <source>
        <dbReference type="Proteomes" id="UP000765509"/>
    </source>
</evidence>
<name>A0A9Q3DZI6_9BASI</name>
<feature type="region of interest" description="Disordered" evidence="1">
    <location>
        <begin position="26"/>
        <end position="54"/>
    </location>
</feature>
<protein>
    <submittedName>
        <fullName evidence="2">Uncharacterized protein</fullName>
    </submittedName>
</protein>
<reference evidence="2" key="1">
    <citation type="submission" date="2021-03" db="EMBL/GenBank/DDBJ databases">
        <title>Draft genome sequence of rust myrtle Austropuccinia psidii MF-1, a brazilian biotype.</title>
        <authorList>
            <person name="Quecine M.C."/>
            <person name="Pachon D.M.R."/>
            <person name="Bonatelli M.L."/>
            <person name="Correr F.H."/>
            <person name="Franceschini L.M."/>
            <person name="Leite T.F."/>
            <person name="Margarido G.R.A."/>
            <person name="Almeida C.A."/>
            <person name="Ferrarezi J.A."/>
            <person name="Labate C.A."/>
        </authorList>
    </citation>
    <scope>NUCLEOTIDE SEQUENCE</scope>
    <source>
        <strain evidence="2">MF-1</strain>
    </source>
</reference>
<dbReference type="Proteomes" id="UP000765509">
    <property type="component" value="Unassembled WGS sequence"/>
</dbReference>
<keyword evidence="3" id="KW-1185">Reference proteome</keyword>
<accession>A0A9Q3DZI6</accession>
<proteinExistence type="predicted"/>
<dbReference type="AlphaFoldDB" id="A0A9Q3DZI6"/>
<sequence length="83" mass="9244">MAAYNIWISVEVGESLPEGSQVSIGVPGEGLGKRPNIHATKQNNKKRHTFEASNDSWEQGDEMINVDVDHIDNEIQHTESPPY</sequence>
<evidence type="ECO:0000313" key="2">
    <source>
        <dbReference type="EMBL" id="MBW0513090.1"/>
    </source>
</evidence>